<reference evidence="1 2" key="1">
    <citation type="journal article" date="2019" name="Sci. Rep.">
        <title>Orb-weaving spider Araneus ventricosus genome elucidates the spidroin gene catalogue.</title>
        <authorList>
            <person name="Kono N."/>
            <person name="Nakamura H."/>
            <person name="Ohtoshi R."/>
            <person name="Moran D.A.P."/>
            <person name="Shinohara A."/>
            <person name="Yoshida Y."/>
            <person name="Fujiwara M."/>
            <person name="Mori M."/>
            <person name="Tomita M."/>
            <person name="Arakawa K."/>
        </authorList>
    </citation>
    <scope>NUCLEOTIDE SEQUENCE [LARGE SCALE GENOMIC DNA]</scope>
</reference>
<protein>
    <submittedName>
        <fullName evidence="1">Uncharacterized protein</fullName>
    </submittedName>
</protein>
<gene>
    <name evidence="1" type="ORF">AVEN_135766_1</name>
</gene>
<dbReference type="Proteomes" id="UP000499080">
    <property type="component" value="Unassembled WGS sequence"/>
</dbReference>
<accession>A0A4Y2CAQ3</accession>
<dbReference type="AlphaFoldDB" id="A0A4Y2CAQ3"/>
<evidence type="ECO:0000313" key="2">
    <source>
        <dbReference type="Proteomes" id="UP000499080"/>
    </source>
</evidence>
<organism evidence="1 2">
    <name type="scientific">Araneus ventricosus</name>
    <name type="common">Orbweaver spider</name>
    <name type="synonym">Epeira ventricosa</name>
    <dbReference type="NCBI Taxonomy" id="182803"/>
    <lineage>
        <taxon>Eukaryota</taxon>
        <taxon>Metazoa</taxon>
        <taxon>Ecdysozoa</taxon>
        <taxon>Arthropoda</taxon>
        <taxon>Chelicerata</taxon>
        <taxon>Arachnida</taxon>
        <taxon>Araneae</taxon>
        <taxon>Araneomorphae</taxon>
        <taxon>Entelegynae</taxon>
        <taxon>Araneoidea</taxon>
        <taxon>Araneidae</taxon>
        <taxon>Araneus</taxon>
    </lineage>
</organism>
<keyword evidence="2" id="KW-1185">Reference proteome</keyword>
<proteinExistence type="predicted"/>
<comment type="caution">
    <text evidence="1">The sequence shown here is derived from an EMBL/GenBank/DDBJ whole genome shotgun (WGS) entry which is preliminary data.</text>
</comment>
<name>A0A4Y2CAQ3_ARAVE</name>
<sequence length="113" mass="13183">MVRLVIFTSRFEATRGLFWEGSLNFEPRSDEDGCLSWHPSPSDVRLRRHRVYTADLWWNQGLSLESFGPGARDLTTRLQPPLKVLESIHTHMVHFKCDEQLNSDQSSLRERTV</sequence>
<dbReference type="EMBL" id="BGPR01000168">
    <property type="protein sequence ID" value="GBM01339.1"/>
    <property type="molecule type" value="Genomic_DNA"/>
</dbReference>
<evidence type="ECO:0000313" key="1">
    <source>
        <dbReference type="EMBL" id="GBM01339.1"/>
    </source>
</evidence>